<name>A0AAN6RLV6_9PLEO</name>
<gene>
    <name evidence="2" type="ORF">GRF29_1g393565</name>
</gene>
<protein>
    <submittedName>
        <fullName evidence="2">Uncharacterized protein</fullName>
    </submittedName>
</protein>
<comment type="caution">
    <text evidence="2">The sequence shown here is derived from an EMBL/GenBank/DDBJ whole genome shotgun (WGS) entry which is preliminary data.</text>
</comment>
<evidence type="ECO:0000256" key="1">
    <source>
        <dbReference type="SAM" id="SignalP"/>
    </source>
</evidence>
<proteinExistence type="predicted"/>
<dbReference type="EMBL" id="WVTA01000001">
    <property type="protein sequence ID" value="KAK3216607.1"/>
    <property type="molecule type" value="Genomic_DNA"/>
</dbReference>
<dbReference type="AlphaFoldDB" id="A0AAN6RLV6"/>
<feature type="signal peptide" evidence="1">
    <location>
        <begin position="1"/>
        <end position="16"/>
    </location>
</feature>
<reference evidence="2 3" key="1">
    <citation type="submission" date="2021-02" db="EMBL/GenBank/DDBJ databases">
        <title>Genome assembly of Pseudopithomyces chartarum.</title>
        <authorList>
            <person name="Jauregui R."/>
            <person name="Singh J."/>
            <person name="Voisey C."/>
        </authorList>
    </citation>
    <scope>NUCLEOTIDE SEQUENCE [LARGE SCALE GENOMIC DNA]</scope>
    <source>
        <strain evidence="2 3">AGR01</strain>
    </source>
</reference>
<evidence type="ECO:0000313" key="2">
    <source>
        <dbReference type="EMBL" id="KAK3216607.1"/>
    </source>
</evidence>
<keyword evidence="1" id="KW-0732">Signal</keyword>
<feature type="chain" id="PRO_5042876421" evidence="1">
    <location>
        <begin position="17"/>
        <end position="193"/>
    </location>
</feature>
<organism evidence="2 3">
    <name type="scientific">Pseudopithomyces chartarum</name>
    <dbReference type="NCBI Taxonomy" id="1892770"/>
    <lineage>
        <taxon>Eukaryota</taxon>
        <taxon>Fungi</taxon>
        <taxon>Dikarya</taxon>
        <taxon>Ascomycota</taxon>
        <taxon>Pezizomycotina</taxon>
        <taxon>Dothideomycetes</taxon>
        <taxon>Pleosporomycetidae</taxon>
        <taxon>Pleosporales</taxon>
        <taxon>Massarineae</taxon>
        <taxon>Didymosphaeriaceae</taxon>
        <taxon>Pseudopithomyces</taxon>
    </lineage>
</organism>
<keyword evidence="3" id="KW-1185">Reference proteome</keyword>
<dbReference type="Proteomes" id="UP001280581">
    <property type="component" value="Unassembled WGS sequence"/>
</dbReference>
<accession>A0AAN6RLV6</accession>
<sequence>MLFLLPLLSLLTPSLAQSFSGPGTIAVWNSSDWRVATPNDKVGCLSATGRFIPTSSSSTCGTFTPLPTYPYTLSSTQGNCTFRDKSQEQNTESHYGGGDYAFYCSKETVAEVYDGLYTIDGMSYPFLCNGDINCYYDAKRVPAQGQTSSLWPFRWGSQQIGITPGHVMLQLVWEGAGKVGKRGAMEFKGEARD</sequence>
<evidence type="ECO:0000313" key="3">
    <source>
        <dbReference type="Proteomes" id="UP001280581"/>
    </source>
</evidence>